<dbReference type="Gene3D" id="3.40.30.10">
    <property type="entry name" value="Glutaredoxin"/>
    <property type="match status" value="1"/>
</dbReference>
<dbReference type="Gene3D" id="1.20.1050.10">
    <property type="match status" value="1"/>
</dbReference>
<accession>A0AAV5UPY0</accession>
<dbReference type="InterPro" id="IPR050213">
    <property type="entry name" value="GST_superfamily"/>
</dbReference>
<dbReference type="PANTHER" id="PTHR11571">
    <property type="entry name" value="GLUTATHIONE S-TRANSFERASE"/>
    <property type="match status" value="1"/>
</dbReference>
<dbReference type="Pfam" id="PF14497">
    <property type="entry name" value="GST_C_3"/>
    <property type="match status" value="1"/>
</dbReference>
<proteinExistence type="inferred from homology"/>
<comment type="catalytic activity">
    <reaction evidence="4">
        <text>RX + glutathione = an S-substituted glutathione + a halide anion + H(+)</text>
        <dbReference type="Rhea" id="RHEA:16437"/>
        <dbReference type="ChEBI" id="CHEBI:15378"/>
        <dbReference type="ChEBI" id="CHEBI:16042"/>
        <dbReference type="ChEBI" id="CHEBI:17792"/>
        <dbReference type="ChEBI" id="CHEBI:57925"/>
        <dbReference type="ChEBI" id="CHEBI:90779"/>
        <dbReference type="EC" id="2.5.1.18"/>
    </reaction>
</comment>
<dbReference type="SFLD" id="SFLDG00363">
    <property type="entry name" value="AMPS_(cytGST):_Alpha-__Mu-__Pi"/>
    <property type="match status" value="1"/>
</dbReference>
<feature type="domain" description="GST N-terminal" evidence="6">
    <location>
        <begin position="8"/>
        <end position="85"/>
    </location>
</feature>
<dbReference type="SUPFAM" id="SSF52833">
    <property type="entry name" value="Thioredoxin-like"/>
    <property type="match status" value="1"/>
</dbReference>
<dbReference type="GO" id="GO:0006749">
    <property type="term" value="P:glutathione metabolic process"/>
    <property type="evidence" value="ECO:0007669"/>
    <property type="project" value="TreeGrafter"/>
</dbReference>
<dbReference type="EC" id="2.5.1.18" evidence="1"/>
<feature type="non-terminal residue" evidence="8">
    <location>
        <position position="1"/>
    </location>
</feature>
<evidence type="ECO:0000313" key="8">
    <source>
        <dbReference type="EMBL" id="GMT08511.1"/>
    </source>
</evidence>
<organism evidence="8 9">
    <name type="scientific">Pristionchus entomophagus</name>
    <dbReference type="NCBI Taxonomy" id="358040"/>
    <lineage>
        <taxon>Eukaryota</taxon>
        <taxon>Metazoa</taxon>
        <taxon>Ecdysozoa</taxon>
        <taxon>Nematoda</taxon>
        <taxon>Chromadorea</taxon>
        <taxon>Rhabditida</taxon>
        <taxon>Rhabditina</taxon>
        <taxon>Diplogasteromorpha</taxon>
        <taxon>Diplogasteroidea</taxon>
        <taxon>Neodiplogasteridae</taxon>
        <taxon>Pristionchus</taxon>
    </lineage>
</organism>
<dbReference type="InterPro" id="IPR004045">
    <property type="entry name" value="Glutathione_S-Trfase_N"/>
</dbReference>
<dbReference type="InterPro" id="IPR010987">
    <property type="entry name" value="Glutathione-S-Trfase_C-like"/>
</dbReference>
<dbReference type="SFLD" id="SFLDS00019">
    <property type="entry name" value="Glutathione_Transferase_(cytos"/>
    <property type="match status" value="1"/>
</dbReference>
<gene>
    <name evidence="8" type="ORF">PENTCL1PPCAC_30685</name>
</gene>
<dbReference type="GO" id="GO:0004364">
    <property type="term" value="F:glutathione transferase activity"/>
    <property type="evidence" value="ECO:0007669"/>
    <property type="project" value="UniProtKB-EC"/>
</dbReference>
<dbReference type="SUPFAM" id="SSF47616">
    <property type="entry name" value="GST C-terminal domain-like"/>
    <property type="match status" value="1"/>
</dbReference>
<dbReference type="PROSITE" id="PS50404">
    <property type="entry name" value="GST_NTER"/>
    <property type="match status" value="1"/>
</dbReference>
<evidence type="ECO:0000256" key="1">
    <source>
        <dbReference type="ARBA" id="ARBA00012452"/>
    </source>
</evidence>
<dbReference type="CDD" id="cd03039">
    <property type="entry name" value="GST_N_Sigma_like"/>
    <property type="match status" value="1"/>
</dbReference>
<dbReference type="InterPro" id="IPR036282">
    <property type="entry name" value="Glutathione-S-Trfase_C_sf"/>
</dbReference>
<dbReference type="CDD" id="cd03192">
    <property type="entry name" value="GST_C_Sigma_like"/>
    <property type="match status" value="1"/>
</dbReference>
<dbReference type="InterPro" id="IPR040079">
    <property type="entry name" value="Glutathione_S-Trfase"/>
</dbReference>
<dbReference type="EMBL" id="BTSX01000107">
    <property type="protein sequence ID" value="GMT08511.1"/>
    <property type="molecule type" value="Genomic_DNA"/>
</dbReference>
<keyword evidence="2" id="KW-0808">Transferase</keyword>
<comment type="similarity">
    <text evidence="3">Belongs to the GST superfamily. Sigma family.</text>
</comment>
<evidence type="ECO:0000256" key="3">
    <source>
        <dbReference type="ARBA" id="ARBA00038317"/>
    </source>
</evidence>
<comment type="caution">
    <text evidence="8">The sequence shown here is derived from an EMBL/GenBank/DDBJ whole genome shotgun (WGS) entry which is preliminary data.</text>
</comment>
<evidence type="ECO:0000259" key="6">
    <source>
        <dbReference type="PROSITE" id="PS50404"/>
    </source>
</evidence>
<evidence type="ECO:0000256" key="4">
    <source>
        <dbReference type="ARBA" id="ARBA00047960"/>
    </source>
</evidence>
<name>A0AAV5UPY0_9BILA</name>
<keyword evidence="9" id="KW-1185">Reference proteome</keyword>
<dbReference type="FunFam" id="1.20.1050.10:FF:000152">
    <property type="entry name" value="Uncharacterized protein"/>
    <property type="match status" value="1"/>
</dbReference>
<dbReference type="InterPro" id="IPR036249">
    <property type="entry name" value="Thioredoxin-like_sf"/>
</dbReference>
<protein>
    <recommendedName>
        <fullName evidence="1">glutathione transferase</fullName>
        <ecNumber evidence="1">2.5.1.18</ecNumber>
    </recommendedName>
    <alternativeName>
        <fullName evidence="5">GST class-sigma</fullName>
    </alternativeName>
</protein>
<evidence type="ECO:0000313" key="9">
    <source>
        <dbReference type="Proteomes" id="UP001432027"/>
    </source>
</evidence>
<dbReference type="FunFam" id="3.40.30.10:FF:000035">
    <property type="entry name" value="hematopoietic prostaglandin D synthase"/>
    <property type="match status" value="1"/>
</dbReference>
<evidence type="ECO:0000256" key="5">
    <source>
        <dbReference type="ARBA" id="ARBA00078118"/>
    </source>
</evidence>
<dbReference type="Proteomes" id="UP001432027">
    <property type="component" value="Unassembled WGS sequence"/>
</dbReference>
<dbReference type="GO" id="GO:0004602">
    <property type="term" value="F:glutathione peroxidase activity"/>
    <property type="evidence" value="ECO:0007669"/>
    <property type="project" value="UniProtKB-ARBA"/>
</dbReference>
<dbReference type="PROSITE" id="PS50405">
    <property type="entry name" value="GST_CTER"/>
    <property type="match status" value="1"/>
</dbReference>
<sequence>EISRGMKVHYKLIYFFIREEESPIRMLFSLAGVQFEDKRVQLEEWPKMKSHTPFGSLPVLEFDNQQLGQSQATIRYLATRFGLSGRTPIEEAQVDAFADCIIDFTNAIDEFHLVACGLVPGSKGELYEREFCPAKEKLMGLMQKQLKKNGTGWIVGNSITSVDVQLACVVQSMIDESGKGEGEILRGFQEIGEHQKKVYSHPRIAPYIESRPYSPF</sequence>
<dbReference type="AlphaFoldDB" id="A0AAV5UPY0"/>
<evidence type="ECO:0000256" key="2">
    <source>
        <dbReference type="ARBA" id="ARBA00022679"/>
    </source>
</evidence>
<dbReference type="Pfam" id="PF02798">
    <property type="entry name" value="GST_N"/>
    <property type="match status" value="1"/>
</dbReference>
<dbReference type="InterPro" id="IPR004046">
    <property type="entry name" value="GST_C"/>
</dbReference>
<feature type="domain" description="GST C-terminal" evidence="7">
    <location>
        <begin position="87"/>
        <end position="216"/>
    </location>
</feature>
<evidence type="ECO:0000259" key="7">
    <source>
        <dbReference type="PROSITE" id="PS50405"/>
    </source>
</evidence>
<dbReference type="SFLD" id="SFLDG01205">
    <property type="entry name" value="AMPS.1"/>
    <property type="match status" value="1"/>
</dbReference>
<dbReference type="PANTHER" id="PTHR11571:SF256">
    <property type="entry name" value="GST C-TERMINAL DOMAIN-CONTAINING PROTEIN-RELATED"/>
    <property type="match status" value="1"/>
</dbReference>
<reference evidence="8" key="1">
    <citation type="submission" date="2023-10" db="EMBL/GenBank/DDBJ databases">
        <title>Genome assembly of Pristionchus species.</title>
        <authorList>
            <person name="Yoshida K."/>
            <person name="Sommer R.J."/>
        </authorList>
    </citation>
    <scope>NUCLEOTIDE SEQUENCE</scope>
    <source>
        <strain evidence="8">RS0144</strain>
    </source>
</reference>